<comment type="caution">
    <text evidence="2">The sequence shown here is derived from an EMBL/GenBank/DDBJ whole genome shotgun (WGS) entry which is preliminary data.</text>
</comment>
<evidence type="ECO:0000313" key="2">
    <source>
        <dbReference type="EMBL" id="ODN42641.1"/>
    </source>
</evidence>
<accession>A0ABX3A195</accession>
<dbReference type="RefSeq" id="WP_069312437.1">
    <property type="nucleotide sequence ID" value="NZ_MDTU01000001.1"/>
</dbReference>
<name>A0ABX3A195_9GAMM</name>
<protein>
    <recommendedName>
        <fullName evidence="4">2'-5' RNA ligase</fullName>
    </recommendedName>
</protein>
<keyword evidence="1" id="KW-0732">Signal</keyword>
<sequence>MFKGMFFSIALLCCVVLQSSMAAGSVSYDIFLVPDKAAHHTVNKISEELQQVGLESLFKQGYLPHITLYLTGYPATTLDSLKKQVKRLASRWSPFAVKFDRLQPTKNNWLMLQVKNSRKLQRLADEVTLAAEPLRAANPKLPNWVLKYPNKLEAFKRYGSPNVFSNFQPHITILAKSNQSQLTNFMSRFGEHFKPAQVKVLGIGIARVNNNGQVIKELAIYYFKK</sequence>
<feature type="signal peptide" evidence="1">
    <location>
        <begin position="1"/>
        <end position="22"/>
    </location>
</feature>
<evidence type="ECO:0008006" key="4">
    <source>
        <dbReference type="Google" id="ProtNLM"/>
    </source>
</evidence>
<dbReference type="Gene3D" id="3.90.1140.10">
    <property type="entry name" value="Cyclic phosphodiesterase"/>
    <property type="match status" value="1"/>
</dbReference>
<reference evidence="2 3" key="1">
    <citation type="submission" date="2016-08" db="EMBL/GenBank/DDBJ databases">
        <title>Draft genome sequence of Candidatus Piscirickettsia litoralis, from seawater.</title>
        <authorList>
            <person name="Wan X."/>
            <person name="Lee A.J."/>
            <person name="Hou S."/>
            <person name="Donachie S.P."/>
        </authorList>
    </citation>
    <scope>NUCLEOTIDE SEQUENCE [LARGE SCALE GENOMIC DNA]</scope>
    <source>
        <strain evidence="2 3">Y2</strain>
    </source>
</reference>
<keyword evidence="3" id="KW-1185">Reference proteome</keyword>
<dbReference type="InterPro" id="IPR009097">
    <property type="entry name" value="Cyclic_Pdiesterase"/>
</dbReference>
<proteinExistence type="predicted"/>
<dbReference type="Pfam" id="PF13563">
    <property type="entry name" value="2_5_RNA_ligase2"/>
    <property type="match status" value="1"/>
</dbReference>
<dbReference type="SUPFAM" id="SSF55144">
    <property type="entry name" value="LigT-like"/>
    <property type="match status" value="1"/>
</dbReference>
<organism evidence="2 3">
    <name type="scientific">Piscirickettsia litoralis</name>
    <dbReference type="NCBI Taxonomy" id="1891921"/>
    <lineage>
        <taxon>Bacteria</taxon>
        <taxon>Pseudomonadati</taxon>
        <taxon>Pseudomonadota</taxon>
        <taxon>Gammaproteobacteria</taxon>
        <taxon>Thiotrichales</taxon>
        <taxon>Piscirickettsiaceae</taxon>
        <taxon>Piscirickettsia</taxon>
    </lineage>
</organism>
<evidence type="ECO:0000256" key="1">
    <source>
        <dbReference type="SAM" id="SignalP"/>
    </source>
</evidence>
<dbReference type="EMBL" id="MDTU01000001">
    <property type="protein sequence ID" value="ODN42641.1"/>
    <property type="molecule type" value="Genomic_DNA"/>
</dbReference>
<evidence type="ECO:0000313" key="3">
    <source>
        <dbReference type="Proteomes" id="UP000094329"/>
    </source>
</evidence>
<gene>
    <name evidence="2" type="ORF">BGC07_06530</name>
</gene>
<feature type="chain" id="PRO_5046600821" description="2'-5' RNA ligase" evidence="1">
    <location>
        <begin position="23"/>
        <end position="225"/>
    </location>
</feature>
<dbReference type="Proteomes" id="UP000094329">
    <property type="component" value="Unassembled WGS sequence"/>
</dbReference>